<dbReference type="AlphaFoldDB" id="A0A6C0LS48"/>
<accession>A0A6C0LS48</accession>
<organism evidence="1">
    <name type="scientific">viral metagenome</name>
    <dbReference type="NCBI Taxonomy" id="1070528"/>
    <lineage>
        <taxon>unclassified sequences</taxon>
        <taxon>metagenomes</taxon>
        <taxon>organismal metagenomes</taxon>
    </lineage>
</organism>
<sequence length="41" mass="5073">MSLINHLNLYLKYDYLDKLDYIIHQILFESKGTKNNYYIFN</sequence>
<proteinExistence type="predicted"/>
<protein>
    <submittedName>
        <fullName evidence="1">Uncharacterized protein</fullName>
    </submittedName>
</protein>
<dbReference type="EMBL" id="MN740556">
    <property type="protein sequence ID" value="QHU33253.1"/>
    <property type="molecule type" value="Genomic_DNA"/>
</dbReference>
<reference evidence="1" key="1">
    <citation type="journal article" date="2020" name="Nature">
        <title>Giant virus diversity and host interactions through global metagenomics.</title>
        <authorList>
            <person name="Schulz F."/>
            <person name="Roux S."/>
            <person name="Paez-Espino D."/>
            <person name="Jungbluth S."/>
            <person name="Walsh D.A."/>
            <person name="Denef V.J."/>
            <person name="McMahon K.D."/>
            <person name="Konstantinidis K.T."/>
            <person name="Eloe-Fadrosh E.A."/>
            <person name="Kyrpides N.C."/>
            <person name="Woyke T."/>
        </authorList>
    </citation>
    <scope>NUCLEOTIDE SEQUENCE</scope>
    <source>
        <strain evidence="1">GVMAG-S-1014582-52</strain>
    </source>
</reference>
<name>A0A6C0LS48_9ZZZZ</name>
<evidence type="ECO:0000313" key="1">
    <source>
        <dbReference type="EMBL" id="QHU33253.1"/>
    </source>
</evidence>